<reference evidence="1" key="1">
    <citation type="journal article" date="2014" name="Int. J. Syst. Evol. Microbiol.">
        <title>Complete genome sequence of Corynebacterium casei LMG S-19264T (=DSM 44701T), isolated from a smear-ripened cheese.</title>
        <authorList>
            <consortium name="US DOE Joint Genome Institute (JGI-PGF)"/>
            <person name="Walter F."/>
            <person name="Albersmeier A."/>
            <person name="Kalinowski J."/>
            <person name="Ruckert C."/>
        </authorList>
    </citation>
    <scope>NUCLEOTIDE SEQUENCE</scope>
    <source>
        <strain evidence="1">CGMCC 1.15958</strain>
    </source>
</reference>
<evidence type="ECO:0000313" key="1">
    <source>
        <dbReference type="EMBL" id="GGD56846.1"/>
    </source>
</evidence>
<dbReference type="Proteomes" id="UP000609064">
    <property type="component" value="Unassembled WGS sequence"/>
</dbReference>
<name>A0A917DQG4_9BACT</name>
<dbReference type="RefSeq" id="WP_188766051.1">
    <property type="nucleotide sequence ID" value="NZ_BMKK01000004.1"/>
</dbReference>
<gene>
    <name evidence="1" type="ORF">GCM10011514_21170</name>
</gene>
<sequence length="317" mass="36793">MNIKQFLLKALLLSILTWGTIEAVFLFDPYKKHDLATSYYAIIIDKFQRLQSLKSPKVVLIAGSNFAYGINSKMLEDSLKKPVVNMAIHYDYGAKYMLKQISPELHKGDTVIMGFEYIIESEGNKSEQLLMARYFPKAKEWIEFDDIFEDIRENSQLRINTFKTVLERLIKNEQITYDIADTTHIFFRGATNQYGDLISHYNNPRFKEIPRAILSDKVSLKDAIADMNDFYSAMKAKGVNVYFVYPTYSKANYDLDKKIIDKYVKEYNDYAKFPILGTPEDFVFSDTLYHDMAYHLTQKGGEIRTQKIIQLLSKAGQ</sequence>
<proteinExistence type="predicted"/>
<dbReference type="AlphaFoldDB" id="A0A917DQG4"/>
<organism evidence="1 2">
    <name type="scientific">Emticicia aquatilis</name>
    <dbReference type="NCBI Taxonomy" id="1537369"/>
    <lineage>
        <taxon>Bacteria</taxon>
        <taxon>Pseudomonadati</taxon>
        <taxon>Bacteroidota</taxon>
        <taxon>Cytophagia</taxon>
        <taxon>Cytophagales</taxon>
        <taxon>Leadbetterellaceae</taxon>
        <taxon>Emticicia</taxon>
    </lineage>
</organism>
<evidence type="ECO:0000313" key="2">
    <source>
        <dbReference type="Proteomes" id="UP000609064"/>
    </source>
</evidence>
<comment type="caution">
    <text evidence="1">The sequence shown here is derived from an EMBL/GenBank/DDBJ whole genome shotgun (WGS) entry which is preliminary data.</text>
</comment>
<keyword evidence="2" id="KW-1185">Reference proteome</keyword>
<dbReference type="EMBL" id="BMKK01000004">
    <property type="protein sequence ID" value="GGD56846.1"/>
    <property type="molecule type" value="Genomic_DNA"/>
</dbReference>
<accession>A0A917DQG4</accession>
<protein>
    <submittedName>
        <fullName evidence="1">Uncharacterized protein</fullName>
    </submittedName>
</protein>
<reference evidence="1" key="2">
    <citation type="submission" date="2020-09" db="EMBL/GenBank/DDBJ databases">
        <authorList>
            <person name="Sun Q."/>
            <person name="Zhou Y."/>
        </authorList>
    </citation>
    <scope>NUCLEOTIDE SEQUENCE</scope>
    <source>
        <strain evidence="1">CGMCC 1.15958</strain>
    </source>
</reference>